<feature type="region of interest" description="Disordered" evidence="2">
    <location>
        <begin position="1763"/>
        <end position="1783"/>
    </location>
</feature>
<keyword evidence="5" id="KW-1185">Reference proteome</keyword>
<dbReference type="Proteomes" id="UP000008743">
    <property type="component" value="Unassembled WGS sequence"/>
</dbReference>
<gene>
    <name evidence="4" type="ORF">CAOG_002852</name>
</gene>
<dbReference type="Pfam" id="PF13857">
    <property type="entry name" value="Ank_5"/>
    <property type="match status" value="1"/>
</dbReference>
<evidence type="ECO:0000313" key="4">
    <source>
        <dbReference type="EMBL" id="KJE91761.1"/>
    </source>
</evidence>
<dbReference type="GO" id="GO:0000149">
    <property type="term" value="F:SNARE binding"/>
    <property type="evidence" value="ECO:0007669"/>
    <property type="project" value="TreeGrafter"/>
</dbReference>
<dbReference type="SMART" id="SM00248">
    <property type="entry name" value="ANK"/>
    <property type="match status" value="8"/>
</dbReference>
<feature type="compositionally biased region" description="Low complexity" evidence="2">
    <location>
        <begin position="1396"/>
        <end position="1411"/>
    </location>
</feature>
<feature type="compositionally biased region" description="Polar residues" evidence="2">
    <location>
        <begin position="1664"/>
        <end position="1676"/>
    </location>
</feature>
<evidence type="ECO:0000256" key="1">
    <source>
        <dbReference type="PROSITE-ProRule" id="PRU00023"/>
    </source>
</evidence>
<dbReference type="PhylomeDB" id="A0A0D2U9K4"/>
<dbReference type="STRING" id="595528.A0A0D2U9K4"/>
<evidence type="ECO:0000256" key="2">
    <source>
        <dbReference type="SAM" id="MobiDB-lite"/>
    </source>
</evidence>
<dbReference type="GO" id="GO:0030133">
    <property type="term" value="C:transport vesicle"/>
    <property type="evidence" value="ECO:0007669"/>
    <property type="project" value="TreeGrafter"/>
</dbReference>
<feature type="repeat" description="ANK" evidence="1">
    <location>
        <begin position="823"/>
        <end position="855"/>
    </location>
</feature>
<dbReference type="PROSITE" id="PS50088">
    <property type="entry name" value="ANK_REPEAT"/>
    <property type="match status" value="8"/>
</dbReference>
<dbReference type="PROSITE" id="PS51205">
    <property type="entry name" value="VPS9"/>
    <property type="match status" value="1"/>
</dbReference>
<dbReference type="InterPro" id="IPR037191">
    <property type="entry name" value="VPS9_dom_sf"/>
</dbReference>
<feature type="compositionally biased region" description="Low complexity" evidence="2">
    <location>
        <begin position="1645"/>
        <end position="1658"/>
    </location>
</feature>
<feature type="repeat" description="ANK" evidence="1">
    <location>
        <begin position="1205"/>
        <end position="1237"/>
    </location>
</feature>
<keyword evidence="1" id="KW-0040">ANK repeat</keyword>
<dbReference type="CDD" id="cd22885">
    <property type="entry name" value="ANKRD27_zf1"/>
    <property type="match status" value="1"/>
</dbReference>
<organism evidence="4 5">
    <name type="scientific">Capsaspora owczarzaki (strain ATCC 30864)</name>
    <dbReference type="NCBI Taxonomy" id="595528"/>
    <lineage>
        <taxon>Eukaryota</taxon>
        <taxon>Filasterea</taxon>
        <taxon>Capsaspora</taxon>
    </lineage>
</organism>
<feature type="repeat" description="ANK" evidence="1">
    <location>
        <begin position="1238"/>
        <end position="1270"/>
    </location>
</feature>
<dbReference type="Gene3D" id="1.25.40.20">
    <property type="entry name" value="Ankyrin repeat-containing domain"/>
    <property type="match status" value="4"/>
</dbReference>
<protein>
    <submittedName>
        <fullName evidence="4">Muscle ankyrin repeat protein 3</fullName>
    </submittedName>
</protein>
<feature type="compositionally biased region" description="Polar residues" evidence="2">
    <location>
        <begin position="1427"/>
        <end position="1439"/>
    </location>
</feature>
<dbReference type="Pfam" id="PF12796">
    <property type="entry name" value="Ank_2"/>
    <property type="match status" value="3"/>
</dbReference>
<feature type="compositionally biased region" description="Pro residues" evidence="2">
    <location>
        <begin position="1599"/>
        <end position="1608"/>
    </location>
</feature>
<dbReference type="InterPro" id="IPR051248">
    <property type="entry name" value="UPF0507/Ank_repeat_27"/>
</dbReference>
<dbReference type="PANTHER" id="PTHR24170:SF2">
    <property type="entry name" value="ANKYRIN REPEAT DOMAIN-CONTAINING PROTEIN 27"/>
    <property type="match status" value="1"/>
</dbReference>
<evidence type="ECO:0000259" key="3">
    <source>
        <dbReference type="PROSITE" id="PS51205"/>
    </source>
</evidence>
<feature type="compositionally biased region" description="Polar residues" evidence="2">
    <location>
        <begin position="237"/>
        <end position="248"/>
    </location>
</feature>
<dbReference type="GO" id="GO:0005770">
    <property type="term" value="C:late endosome"/>
    <property type="evidence" value="ECO:0007669"/>
    <property type="project" value="TreeGrafter"/>
</dbReference>
<dbReference type="SUPFAM" id="SSF48403">
    <property type="entry name" value="Ankyrin repeat"/>
    <property type="match status" value="2"/>
</dbReference>
<feature type="repeat" description="ANK" evidence="1">
    <location>
        <begin position="1172"/>
        <end position="1204"/>
    </location>
</feature>
<dbReference type="InterPro" id="IPR003123">
    <property type="entry name" value="VPS9"/>
</dbReference>
<dbReference type="GO" id="GO:0005886">
    <property type="term" value="C:plasma membrane"/>
    <property type="evidence" value="ECO:0007669"/>
    <property type="project" value="TreeGrafter"/>
</dbReference>
<dbReference type="SUPFAM" id="SSF109993">
    <property type="entry name" value="VPS9 domain"/>
    <property type="match status" value="1"/>
</dbReference>
<dbReference type="InterPro" id="IPR036770">
    <property type="entry name" value="Ankyrin_rpt-contain_sf"/>
</dbReference>
<name>A0A0D2U9K4_CAPO3</name>
<feature type="repeat" description="ANK" evidence="1">
    <location>
        <begin position="932"/>
        <end position="964"/>
    </location>
</feature>
<proteinExistence type="predicted"/>
<feature type="compositionally biased region" description="Polar residues" evidence="2">
    <location>
        <begin position="1459"/>
        <end position="1471"/>
    </location>
</feature>
<dbReference type="PROSITE" id="PS50297">
    <property type="entry name" value="ANK_REP_REGION"/>
    <property type="match status" value="8"/>
</dbReference>
<dbReference type="PANTHER" id="PTHR24170">
    <property type="entry name" value="ANKYRIN REPEAT DOMAIN-CONTAINING PROTEIN 27"/>
    <property type="match status" value="1"/>
</dbReference>
<dbReference type="OMA" id="WHAYLAF"/>
<dbReference type="eggNOG" id="KOG2319">
    <property type="taxonomic scope" value="Eukaryota"/>
</dbReference>
<feature type="repeat" description="ANK" evidence="1">
    <location>
        <begin position="889"/>
        <end position="914"/>
    </location>
</feature>
<dbReference type="Gene3D" id="1.20.1050.80">
    <property type="entry name" value="VPS9 domain"/>
    <property type="match status" value="1"/>
</dbReference>
<dbReference type="InterPro" id="IPR002110">
    <property type="entry name" value="Ankyrin_rpt"/>
</dbReference>
<dbReference type="EMBL" id="KE346363">
    <property type="protein sequence ID" value="KJE91761.1"/>
    <property type="molecule type" value="Genomic_DNA"/>
</dbReference>
<feature type="region of interest" description="Disordered" evidence="2">
    <location>
        <begin position="185"/>
        <end position="248"/>
    </location>
</feature>
<reference evidence="5" key="1">
    <citation type="submission" date="2011-02" db="EMBL/GenBank/DDBJ databases">
        <title>The Genome Sequence of Capsaspora owczarzaki ATCC 30864.</title>
        <authorList>
            <person name="Russ C."/>
            <person name="Cuomo C."/>
            <person name="Burger G."/>
            <person name="Gray M.W."/>
            <person name="Holland P.W.H."/>
            <person name="King N."/>
            <person name="Lang F.B.F."/>
            <person name="Roger A.J."/>
            <person name="Ruiz-Trillo I."/>
            <person name="Young S.K."/>
            <person name="Zeng Q."/>
            <person name="Gargeya S."/>
            <person name="Alvarado L."/>
            <person name="Berlin A."/>
            <person name="Chapman S.B."/>
            <person name="Chen Z."/>
            <person name="Freedman E."/>
            <person name="Gellesch M."/>
            <person name="Goldberg J."/>
            <person name="Griggs A."/>
            <person name="Gujja S."/>
            <person name="Heilman E."/>
            <person name="Heiman D."/>
            <person name="Howarth C."/>
            <person name="Mehta T."/>
            <person name="Neiman D."/>
            <person name="Pearson M."/>
            <person name="Roberts A."/>
            <person name="Saif S."/>
            <person name="Shea T."/>
            <person name="Shenoy N."/>
            <person name="Sisk P."/>
            <person name="Stolte C."/>
            <person name="Sykes S."/>
            <person name="White J."/>
            <person name="Yandava C."/>
            <person name="Haas B."/>
            <person name="Nusbaum C."/>
            <person name="Birren B."/>
        </authorList>
    </citation>
    <scope>NUCLEOTIDE SEQUENCE</scope>
    <source>
        <strain evidence="5">ATCC 30864</strain>
    </source>
</reference>
<feature type="region of interest" description="Disordered" evidence="2">
    <location>
        <begin position="1396"/>
        <end position="1540"/>
    </location>
</feature>
<feature type="region of interest" description="Disordered" evidence="2">
    <location>
        <begin position="1595"/>
        <end position="1676"/>
    </location>
</feature>
<dbReference type="RefSeq" id="XP_004348666.1">
    <property type="nucleotide sequence ID" value="XM_004348616.2"/>
</dbReference>
<dbReference type="Pfam" id="PF02204">
    <property type="entry name" value="VPS9"/>
    <property type="match status" value="1"/>
</dbReference>
<feature type="region of interest" description="Disordered" evidence="2">
    <location>
        <begin position="619"/>
        <end position="647"/>
    </location>
</feature>
<accession>A0A0D2U9K4</accession>
<dbReference type="GO" id="GO:0097422">
    <property type="term" value="C:tubular endosome"/>
    <property type="evidence" value="ECO:0007669"/>
    <property type="project" value="TreeGrafter"/>
</dbReference>
<dbReference type="GO" id="GO:0045022">
    <property type="term" value="P:early endosome to late endosome transport"/>
    <property type="evidence" value="ECO:0007669"/>
    <property type="project" value="TreeGrafter"/>
</dbReference>
<sequence>MMDYDLFDTVTPRSSFGGSPLNDSGELVDSPAAIAAQQQQQQTEPQQAAAAAAAAAAAGQATSASRIGDGSNPAIATATATHHSTGAGAQVAAAAATAAAAEVEAPDADADDRDESNATPYVIETAAPPTYDEDLVENAFFQTLKNKHRKLYTRAADKRHVILVPRSGTVAAAALTKELIESHVASPAMTSSSSSSSGSGSSSSTAISSSGNGSNAVTAPTAAPGTPTASTDGGPTNKHSQSSDSLVFDTANQRKIRIDNARRTVVTDAGFRTRIEATILFEESFYNTRDESFRVLCLSRPLLPVAGDGKSQNSASSGSSDTASALGAALQFQTYEECSNFLWSDPENTPTFFRITESISLFNASFQFMAHSLRHTIDAAHTIYTRGMQAMLTTRIGAQARSNTAMMTALKLSLETYILDGIYLKIFDGACSTFAHLDTSFNRKTRALLDLSDKDMDVPAELGLGISSAVANIARLNMVKTPLEKLHVLRKSIAAITATPAAGTKSASSPPLVLSTDDLLPILILIVIRSDIPNWHANLWYTQSFRFASNGTDAFAFTLASFQAAVEHIKSDEFARFATERLGLNIGTSHAGQGHASSGRNREIAELLGHADALPGTASEAVSADASSTTLQPPRNRAHSEIPGLWSSGGAGSVATSVATSPSTAAASGGGAAVSPARRTFSFSDALQPSSQQPNLKKKDNIDILVAHMLRGGRAAVESFFKKVNSNQLPEVRAILAAASLGRRASSMLQLNSIGADASTSPTHRVITREEVESTLCHPLCDCAKCQATLATVGRPHDAPDAPVDDDPIDLDSSITVYSRDGEGCTALHVAARLGHVDMVKTLIEFGAIVNAANYMGLTPLHSACQRNHLDVVKVLLSKGADLSLADHEGNTSLHFAALHGHLDCVKELVRNEARGVNALTHVVDVNMTNGRGNTALHLASKWGFIDIVQVLLRHGAMAALRNSRHETPLQCAQNKKIADLIRTETEDDPVSVEGFDEQVSAQQAAAFPTRPSTLTRSATSAMLKPAGLSSSAGFVSSPATAADGARNASTLRRTLTQPALSNDIRASLVPETLSEPANADPADTNTAVSEAQRRHEAEMESLFRAIDDDDIALFKFRLSIIDAEDGSGPTVRVAPTDAVLLMCHPLCQCDKCSMLQSQPSTVLDINSTFHDGITALHYASLHGHDDIVEVLVKCGAAVNMRNAHGHTPLHFACQYNHKVAVAKLLNASAKFNVKDRNGNTPLHFCAGNGHVECAELLLEKGASVNVPNKRGDTALHTASRWGFGSFVVLLLQHGASTTLQNERGQTPLQCAKSEQVMTLILNAAAQAKFAADAAVSSSSSSDSSFTADSSASSSASDALASIVQNSPAVLRPNVVREMTATGPSAAGGATDATFAATATTSGPPSPALATDRPRGSIPASPPVRAESSSPLRRGSSNAGGVPQFEQDLEPVPRRSRTESLITMRSHNRSPFNERLDDPLASSGSTLGGSFSSSSRSQSASFAEAPTSPSAAAASPSPLSTATTTTTPTTTTAAAASAATTPTFFRTNGFMPAMKGRPQQSAVTGVPSSTTEFVDLSSSATTAVAATAAIANTQSAPLLPLPPPPPTTLPGSGPAASPSMKSSQTRSRAASSTTSAAGVSFPALSPASSGIAEAASEAHPPPVQRQSSTGSSTRASNIGLGDIFNIMETSDLAQGHAQIMASIGNFNRTNLKRPKLTRDQSAPFIDGHLKLALSINKFDTARLKRTTTREKVLPALSNVPAELLGDAQDPQTTPKAFASTDDE</sequence>
<feature type="compositionally biased region" description="Low complexity" evidence="2">
    <location>
        <begin position="191"/>
        <end position="236"/>
    </location>
</feature>
<dbReference type="CDD" id="cd22886">
    <property type="entry name" value="ANKRD27_zf2"/>
    <property type="match status" value="1"/>
</dbReference>
<evidence type="ECO:0000313" key="5">
    <source>
        <dbReference type="Proteomes" id="UP000008743"/>
    </source>
</evidence>
<feature type="repeat" description="ANK" evidence="1">
    <location>
        <begin position="856"/>
        <end position="888"/>
    </location>
</feature>
<dbReference type="GO" id="GO:0005085">
    <property type="term" value="F:guanyl-nucleotide exchange factor activity"/>
    <property type="evidence" value="ECO:0007669"/>
    <property type="project" value="TreeGrafter"/>
</dbReference>
<feature type="region of interest" description="Disordered" evidence="2">
    <location>
        <begin position="1"/>
        <end position="28"/>
    </location>
</feature>
<feature type="repeat" description="ANK" evidence="1">
    <location>
        <begin position="1271"/>
        <end position="1303"/>
    </location>
</feature>
<dbReference type="PRINTS" id="PR01415">
    <property type="entry name" value="ANKYRIN"/>
</dbReference>
<dbReference type="GO" id="GO:0005769">
    <property type="term" value="C:early endosome"/>
    <property type="evidence" value="ECO:0007669"/>
    <property type="project" value="TreeGrafter"/>
</dbReference>
<dbReference type="OrthoDB" id="411646at2759"/>
<dbReference type="InParanoid" id="A0A0D2U9K4"/>
<feature type="compositionally biased region" description="Low complexity" evidence="2">
    <location>
        <begin position="1482"/>
        <end position="1540"/>
    </location>
</feature>
<feature type="compositionally biased region" description="Low complexity" evidence="2">
    <location>
        <begin position="1622"/>
        <end position="1637"/>
    </location>
</feature>
<feature type="domain" description="VPS9" evidence="3">
    <location>
        <begin position="435"/>
        <end position="578"/>
    </location>
</feature>